<evidence type="ECO:0000313" key="2">
    <source>
        <dbReference type="EMBL" id="MFD2161309.1"/>
    </source>
</evidence>
<accession>A0ABW4ZHJ9</accession>
<keyword evidence="3" id="KW-1185">Reference proteome</keyword>
<name>A0ABW4ZHJ9_9SPHI</name>
<keyword evidence="1" id="KW-1133">Transmembrane helix</keyword>
<dbReference type="RefSeq" id="WP_255899655.1">
    <property type="nucleotide sequence ID" value="NZ_JAFMZO010000001.1"/>
</dbReference>
<sequence>MSENQKNSVIGLGIITVICLIIFTHPNNSKSLFKSSFSVPFFPVQKTPAKASMQAWLSGPLKLEEKCLKVGENLIVWPYGFSMQTKEAKVNILNKKGIIVARVGDTIKLSGGQVTALGSSSEKMLSQFVNDDCKGPLWITGEVLAK</sequence>
<protein>
    <submittedName>
        <fullName evidence="2">Uncharacterized protein</fullName>
    </submittedName>
</protein>
<keyword evidence="1" id="KW-0472">Membrane</keyword>
<evidence type="ECO:0000256" key="1">
    <source>
        <dbReference type="SAM" id="Phobius"/>
    </source>
</evidence>
<gene>
    <name evidence="2" type="ORF">ACFSJU_02840</name>
</gene>
<proteinExistence type="predicted"/>
<reference evidence="3" key="1">
    <citation type="journal article" date="2019" name="Int. J. Syst. Evol. Microbiol.">
        <title>The Global Catalogue of Microorganisms (GCM) 10K type strain sequencing project: providing services to taxonomists for standard genome sequencing and annotation.</title>
        <authorList>
            <consortium name="The Broad Institute Genomics Platform"/>
            <consortium name="The Broad Institute Genome Sequencing Center for Infectious Disease"/>
            <person name="Wu L."/>
            <person name="Ma J."/>
        </authorList>
    </citation>
    <scope>NUCLEOTIDE SEQUENCE [LARGE SCALE GENOMIC DNA]</scope>
    <source>
        <strain evidence="3">KCTC 42217</strain>
    </source>
</reference>
<evidence type="ECO:0000313" key="3">
    <source>
        <dbReference type="Proteomes" id="UP001597387"/>
    </source>
</evidence>
<comment type="caution">
    <text evidence="2">The sequence shown here is derived from an EMBL/GenBank/DDBJ whole genome shotgun (WGS) entry which is preliminary data.</text>
</comment>
<feature type="transmembrane region" description="Helical" evidence="1">
    <location>
        <begin position="7"/>
        <end position="25"/>
    </location>
</feature>
<dbReference type="EMBL" id="JBHUHZ010000001">
    <property type="protein sequence ID" value="MFD2161309.1"/>
    <property type="molecule type" value="Genomic_DNA"/>
</dbReference>
<organism evidence="2 3">
    <name type="scientific">Paradesertivirga mongoliensis</name>
    <dbReference type="NCBI Taxonomy" id="2100740"/>
    <lineage>
        <taxon>Bacteria</taxon>
        <taxon>Pseudomonadati</taxon>
        <taxon>Bacteroidota</taxon>
        <taxon>Sphingobacteriia</taxon>
        <taxon>Sphingobacteriales</taxon>
        <taxon>Sphingobacteriaceae</taxon>
        <taxon>Paradesertivirga</taxon>
    </lineage>
</organism>
<keyword evidence="1" id="KW-0812">Transmembrane</keyword>
<dbReference type="Proteomes" id="UP001597387">
    <property type="component" value="Unassembled WGS sequence"/>
</dbReference>